<dbReference type="HOGENOM" id="CLU_2611272_0_0_1"/>
<protein>
    <submittedName>
        <fullName evidence="1">Uncharacterized protein</fullName>
    </submittedName>
</protein>
<dbReference type="EMBL" id="ANIZ01004020">
    <property type="protein sequence ID" value="ETI30451.1"/>
    <property type="molecule type" value="Genomic_DNA"/>
</dbReference>
<evidence type="ECO:0000313" key="2">
    <source>
        <dbReference type="Proteomes" id="UP000018721"/>
    </source>
</evidence>
<gene>
    <name evidence="1" type="ORF">F443_22425</name>
</gene>
<organism evidence="1 2">
    <name type="scientific">Phytophthora nicotianae P1569</name>
    <dbReference type="NCBI Taxonomy" id="1317065"/>
    <lineage>
        <taxon>Eukaryota</taxon>
        <taxon>Sar</taxon>
        <taxon>Stramenopiles</taxon>
        <taxon>Oomycota</taxon>
        <taxon>Peronosporomycetes</taxon>
        <taxon>Peronosporales</taxon>
        <taxon>Peronosporaceae</taxon>
        <taxon>Phytophthora</taxon>
    </lineage>
</organism>
<sequence>MLKVKQEEDAKRMKIEEQKLALAVKKEDRESKLGEVNLVIMQAKAREAVMHEKTQLLLARRQLQDAGVNQDEIDKMLPI</sequence>
<keyword evidence="2" id="KW-1185">Reference proteome</keyword>
<name>V9DV04_PHYNI</name>
<evidence type="ECO:0000313" key="1">
    <source>
        <dbReference type="EMBL" id="ETI30451.1"/>
    </source>
</evidence>
<dbReference type="AlphaFoldDB" id="V9DV04"/>
<reference evidence="1 2" key="1">
    <citation type="submission" date="2013-11" db="EMBL/GenBank/DDBJ databases">
        <title>The Genome Sequence of Phytophthora parasitica P1569.</title>
        <authorList>
            <consortium name="The Broad Institute Genomics Platform"/>
            <person name="Russ C."/>
            <person name="Tyler B."/>
            <person name="Panabieres F."/>
            <person name="Shan W."/>
            <person name="Tripathy S."/>
            <person name="Grunwald N."/>
            <person name="Machado M."/>
            <person name="Johnson C.S."/>
            <person name="Arredondo F."/>
            <person name="Hong C."/>
            <person name="Coffey M."/>
            <person name="Young S.K."/>
            <person name="Zeng Q."/>
            <person name="Gargeya S."/>
            <person name="Fitzgerald M."/>
            <person name="Abouelleil A."/>
            <person name="Alvarado L."/>
            <person name="Chapman S.B."/>
            <person name="Gainer-Dewar J."/>
            <person name="Goldberg J."/>
            <person name="Griggs A."/>
            <person name="Gujja S."/>
            <person name="Hansen M."/>
            <person name="Howarth C."/>
            <person name="Imamovic A."/>
            <person name="Ireland A."/>
            <person name="Larimer J."/>
            <person name="McCowan C."/>
            <person name="Murphy C."/>
            <person name="Pearson M."/>
            <person name="Poon T.W."/>
            <person name="Priest M."/>
            <person name="Roberts A."/>
            <person name="Saif S."/>
            <person name="Shea T."/>
            <person name="Sykes S."/>
            <person name="Wortman J."/>
            <person name="Nusbaum C."/>
            <person name="Birren B."/>
        </authorList>
    </citation>
    <scope>NUCLEOTIDE SEQUENCE [LARGE SCALE GENOMIC DNA]</scope>
    <source>
        <strain evidence="1 2">P1569</strain>
    </source>
</reference>
<comment type="caution">
    <text evidence="1">The sequence shown here is derived from an EMBL/GenBank/DDBJ whole genome shotgun (WGS) entry which is preliminary data.</text>
</comment>
<accession>V9DV04</accession>
<dbReference type="OrthoDB" id="10467127at2759"/>
<dbReference type="Proteomes" id="UP000018721">
    <property type="component" value="Unassembled WGS sequence"/>
</dbReference>
<proteinExistence type="predicted"/>